<reference evidence="3 4" key="1">
    <citation type="submission" date="2020-01" db="EMBL/GenBank/DDBJ databases">
        <title>Identification and distribution of gene clusters putatively required for synthesis of sphingolipid metabolism inhibitors in phylogenetically diverse species of the filamentous fungus Fusarium.</title>
        <authorList>
            <person name="Kim H.-S."/>
            <person name="Busman M."/>
            <person name="Brown D.W."/>
            <person name="Divon H."/>
            <person name="Uhlig S."/>
            <person name="Proctor R.H."/>
        </authorList>
    </citation>
    <scope>NUCLEOTIDE SEQUENCE [LARGE SCALE GENOMIC DNA]</scope>
    <source>
        <strain evidence="3 4">NRRL 20459</strain>
    </source>
</reference>
<evidence type="ECO:0000313" key="3">
    <source>
        <dbReference type="EMBL" id="KAF4470091.1"/>
    </source>
</evidence>
<protein>
    <recommendedName>
        <fullName evidence="2">C2H2-type domain-containing protein</fullName>
    </recommendedName>
</protein>
<keyword evidence="4" id="KW-1185">Reference proteome</keyword>
<name>A0A8H4LJU4_9HYPO</name>
<evidence type="ECO:0000313" key="4">
    <source>
        <dbReference type="Proteomes" id="UP000554235"/>
    </source>
</evidence>
<feature type="region of interest" description="Disordered" evidence="1">
    <location>
        <begin position="378"/>
        <end position="411"/>
    </location>
</feature>
<dbReference type="OrthoDB" id="654211at2759"/>
<feature type="compositionally biased region" description="Low complexity" evidence="1">
    <location>
        <begin position="185"/>
        <end position="199"/>
    </location>
</feature>
<feature type="region of interest" description="Disordered" evidence="1">
    <location>
        <begin position="166"/>
        <end position="213"/>
    </location>
</feature>
<dbReference type="AlphaFoldDB" id="A0A8H4LJU4"/>
<dbReference type="Proteomes" id="UP000554235">
    <property type="component" value="Unassembled WGS sequence"/>
</dbReference>
<accession>A0A8H4LJU4</accession>
<gene>
    <name evidence="3" type="ORF">FALBO_3012</name>
</gene>
<feature type="compositionally biased region" description="Polar residues" evidence="1">
    <location>
        <begin position="398"/>
        <end position="411"/>
    </location>
</feature>
<proteinExistence type="predicted"/>
<comment type="caution">
    <text evidence="3">The sequence shown here is derived from an EMBL/GenBank/DDBJ whole genome shotgun (WGS) entry which is preliminary data.</text>
</comment>
<dbReference type="InterPro" id="IPR013087">
    <property type="entry name" value="Znf_C2H2_type"/>
</dbReference>
<dbReference type="EMBL" id="JAADYS010000395">
    <property type="protein sequence ID" value="KAF4470091.1"/>
    <property type="molecule type" value="Genomic_DNA"/>
</dbReference>
<feature type="domain" description="C2H2-type" evidence="2">
    <location>
        <begin position="470"/>
        <end position="491"/>
    </location>
</feature>
<sequence length="546" mass="60288">MAVSPTFHQGFPEDSSWWIRTPRPDVEFPVSQGSCSMDKISVLIEKPERARVIAALALNLFVFENKRHASRERLNCPFHCKEGFSNAAVLMQHVLECRRFSTDEVYCNCCGGFHSFSDNSQNDRFCGDDDSASPLIEKPRKNSTVRKLTHSVTDFFSRSRSASRASLRGFEHPVSPTSTTFRRQSTLAMTPTPSPSSAPRKQPVSCVPESSGSAHEMDHLSSVLCEVSGPDVTRAELPGSELSNVAVPSSSRRSNSTISALSLETNCARGPTFFDAQVVTESPTEDLSMDAMLQGMGAATSQDLAASHARFPSTGTSQPMLQYQGGQHRQSSLDLVQPHMFQVDLQLSPPSTQEGLYPTGGAGVAVVPQSFCFQTPNWQAPSRHGSGDSHFSDGSWTLAGSGSPGSSTGQAQQQVFMPGVLLGASPNFGAPLEEGDEFKCQLCGYRPSGKRSGWKQNFKKHLRNHESDRIPCPDCKKPLKRIDNVRHHQKHACPKRRLFGSAFQRTRRHEEEMVEYEWIDGRHGHPKRLRQDSTGAWQWLHAGRET</sequence>
<feature type="compositionally biased region" description="Polar residues" evidence="1">
    <location>
        <begin position="175"/>
        <end position="184"/>
    </location>
</feature>
<dbReference type="Gene3D" id="3.30.160.60">
    <property type="entry name" value="Classic Zinc Finger"/>
    <property type="match status" value="1"/>
</dbReference>
<evidence type="ECO:0000256" key="1">
    <source>
        <dbReference type="SAM" id="MobiDB-lite"/>
    </source>
</evidence>
<organism evidence="3 4">
    <name type="scientific">Fusarium albosuccineum</name>
    <dbReference type="NCBI Taxonomy" id="1237068"/>
    <lineage>
        <taxon>Eukaryota</taxon>
        <taxon>Fungi</taxon>
        <taxon>Dikarya</taxon>
        <taxon>Ascomycota</taxon>
        <taxon>Pezizomycotina</taxon>
        <taxon>Sordariomycetes</taxon>
        <taxon>Hypocreomycetidae</taxon>
        <taxon>Hypocreales</taxon>
        <taxon>Nectriaceae</taxon>
        <taxon>Fusarium</taxon>
        <taxon>Fusarium decemcellulare species complex</taxon>
    </lineage>
</organism>
<dbReference type="SMART" id="SM00355">
    <property type="entry name" value="ZnF_C2H2"/>
    <property type="match status" value="2"/>
</dbReference>
<evidence type="ECO:0000259" key="2">
    <source>
        <dbReference type="SMART" id="SM00355"/>
    </source>
</evidence>
<feature type="domain" description="C2H2-type" evidence="2">
    <location>
        <begin position="438"/>
        <end position="465"/>
    </location>
</feature>